<gene>
    <name evidence="1" type="ORF">AB5J52_00650</name>
</gene>
<reference evidence="1" key="1">
    <citation type="submission" date="2024-07" db="EMBL/GenBank/DDBJ databases">
        <authorList>
            <person name="Yu S.T."/>
        </authorList>
    </citation>
    <scope>NUCLEOTIDE SEQUENCE</scope>
    <source>
        <strain evidence="1">R39</strain>
    </source>
</reference>
<name>A0AB39R4V1_9ACTN</name>
<proteinExistence type="predicted"/>
<dbReference type="EMBL" id="CP163441">
    <property type="protein sequence ID" value="XDQ49371.1"/>
    <property type="molecule type" value="Genomic_DNA"/>
</dbReference>
<accession>A0AB39R4V1</accession>
<dbReference type="RefSeq" id="WP_369228022.1">
    <property type="nucleotide sequence ID" value="NZ_CP163441.1"/>
</dbReference>
<dbReference type="Gene3D" id="3.40.50.720">
    <property type="entry name" value="NAD(P)-binding Rossmann-like Domain"/>
    <property type="match status" value="1"/>
</dbReference>
<evidence type="ECO:0000313" key="1">
    <source>
        <dbReference type="EMBL" id="XDQ49371.1"/>
    </source>
</evidence>
<dbReference type="SUPFAM" id="SSF51735">
    <property type="entry name" value="NAD(P)-binding Rossmann-fold domains"/>
    <property type="match status" value="2"/>
</dbReference>
<dbReference type="AlphaFoldDB" id="A0AB39R4V1"/>
<sequence length="115" mass="12030">MRRAQLRTGEKALVVGDGPIGVLVAVVARRAGADLLVLEPDLYRRSIAEALGLATLDPTAVDAVKAVTDWTDGHIPAGRWARPEDLRGAAVFLAPAASDHVHGVPLPVDGGRLGR</sequence>
<protein>
    <submittedName>
        <fullName evidence="1">Uncharacterized protein</fullName>
    </submittedName>
</protein>
<dbReference type="InterPro" id="IPR036291">
    <property type="entry name" value="NAD(P)-bd_dom_sf"/>
</dbReference>
<organism evidence="1">
    <name type="scientific">Streptomyces sp. R39</name>
    <dbReference type="NCBI Taxonomy" id="3238631"/>
    <lineage>
        <taxon>Bacteria</taxon>
        <taxon>Bacillati</taxon>
        <taxon>Actinomycetota</taxon>
        <taxon>Actinomycetes</taxon>
        <taxon>Kitasatosporales</taxon>
        <taxon>Streptomycetaceae</taxon>
        <taxon>Streptomyces</taxon>
    </lineage>
</organism>